<dbReference type="STRING" id="1445510.YC6258_00826"/>
<gene>
    <name evidence="1" type="ORF">YC6258_00826</name>
</gene>
<evidence type="ECO:0000313" key="2">
    <source>
        <dbReference type="Proteomes" id="UP000032266"/>
    </source>
</evidence>
<dbReference type="AlphaFoldDB" id="A0A0C5VFD1"/>
<protein>
    <submittedName>
        <fullName evidence="1">4-hydroxybenzoate synthetase (Chorismate lyase)</fullName>
    </submittedName>
</protein>
<name>A0A0C5VFD1_9GAMM</name>
<keyword evidence="1" id="KW-0456">Lyase</keyword>
<dbReference type="Gene3D" id="3.40.1410.10">
    <property type="entry name" value="Chorismate lyase-like"/>
    <property type="match status" value="1"/>
</dbReference>
<dbReference type="RefSeq" id="WP_044615836.1">
    <property type="nucleotide sequence ID" value="NZ_CP007142.1"/>
</dbReference>
<accession>A0A0C5VFD1</accession>
<reference evidence="1 2" key="1">
    <citation type="submission" date="2014-01" db="EMBL/GenBank/DDBJ databases">
        <title>Full genme sequencing of cellulolytic bacterium Gynuella sunshinyii YC6258T gen. nov., sp. nov.</title>
        <authorList>
            <person name="Khan H."/>
            <person name="Chung E.J."/>
            <person name="Chung Y.R."/>
        </authorList>
    </citation>
    <scope>NUCLEOTIDE SEQUENCE [LARGE SCALE GENOMIC DNA]</scope>
    <source>
        <strain evidence="1 2">YC6258</strain>
    </source>
</reference>
<dbReference type="Pfam" id="PF01947">
    <property type="entry name" value="Rv2949c-like"/>
    <property type="match status" value="1"/>
</dbReference>
<dbReference type="HOGENOM" id="CLU_107938_2_0_6"/>
<dbReference type="GO" id="GO:0016829">
    <property type="term" value="F:lyase activity"/>
    <property type="evidence" value="ECO:0007669"/>
    <property type="project" value="UniProtKB-KW"/>
</dbReference>
<dbReference type="InterPro" id="IPR028978">
    <property type="entry name" value="Chorismate_lyase_/UTRA_dom_sf"/>
</dbReference>
<sequence length="185" mass="21270">METTLGLVRRPEGCFLGDINLHQVGLIPRILLTANGTLTHILESCFLELIEVQKVMQGTELMPFNESYLQVPEPENLLVRRILLRGEESRRHYIYAESFVFCDRVSESVRQQLTHTDTPIGKVLNQHGIESFKRFVDYRCEPAGKLGEYFGMQATDSLFSRTFLVFSEHRPIMVITEKIPPLEPC</sequence>
<dbReference type="Proteomes" id="UP000032266">
    <property type="component" value="Chromosome"/>
</dbReference>
<proteinExistence type="predicted"/>
<dbReference type="SUPFAM" id="SSF64288">
    <property type="entry name" value="Chorismate lyase-like"/>
    <property type="match status" value="1"/>
</dbReference>
<dbReference type="InterPro" id="IPR002800">
    <property type="entry name" value="Rv2949c-like"/>
</dbReference>
<organism evidence="1 2">
    <name type="scientific">Gynuella sunshinyii YC6258</name>
    <dbReference type="NCBI Taxonomy" id="1445510"/>
    <lineage>
        <taxon>Bacteria</taxon>
        <taxon>Pseudomonadati</taxon>
        <taxon>Pseudomonadota</taxon>
        <taxon>Gammaproteobacteria</taxon>
        <taxon>Oceanospirillales</taxon>
        <taxon>Saccharospirillaceae</taxon>
        <taxon>Gynuella</taxon>
    </lineage>
</organism>
<evidence type="ECO:0000313" key="1">
    <source>
        <dbReference type="EMBL" id="AJQ92876.1"/>
    </source>
</evidence>
<dbReference type="KEGG" id="gsn:YC6258_00826"/>
<keyword evidence="2" id="KW-1185">Reference proteome</keyword>
<dbReference type="EMBL" id="CP007142">
    <property type="protein sequence ID" value="AJQ92876.1"/>
    <property type="molecule type" value="Genomic_DNA"/>
</dbReference>